<accession>A0A561UF72</accession>
<feature type="transmembrane region" description="Helical" evidence="6">
    <location>
        <begin position="641"/>
        <end position="666"/>
    </location>
</feature>
<dbReference type="PANTHER" id="PTHR30287">
    <property type="entry name" value="MEMBRANE COMPONENT OF PREDICTED ABC SUPERFAMILY METABOLITE UPTAKE TRANSPORTER"/>
    <property type="match status" value="1"/>
</dbReference>
<keyword evidence="5 6" id="KW-0472">Membrane</keyword>
<gene>
    <name evidence="8" type="ORF">FHX73_111792</name>
</gene>
<dbReference type="OrthoDB" id="4871813at2"/>
<feature type="transmembrane region" description="Helical" evidence="6">
    <location>
        <begin position="248"/>
        <end position="274"/>
    </location>
</feature>
<feature type="transmembrane region" description="Helical" evidence="6">
    <location>
        <begin position="294"/>
        <end position="319"/>
    </location>
</feature>
<protein>
    <submittedName>
        <fullName evidence="8">FtsX-like permease family protein</fullName>
    </submittedName>
</protein>
<feature type="transmembrane region" description="Helical" evidence="6">
    <location>
        <begin position="203"/>
        <end position="227"/>
    </location>
</feature>
<feature type="transmembrane region" description="Helical" evidence="6">
    <location>
        <begin position="340"/>
        <end position="358"/>
    </location>
</feature>
<keyword evidence="3 6" id="KW-0812">Transmembrane</keyword>
<sequence length="765" mass="79141">MIGLGVRLAVGGGREALIRLLVIAAAVAIGVGLLLGMLATMNGVNSQNQRYAWLNSAVDGHRLEDGGTLPAGADPLWWRLTPDMYQGRQIGRVDVAATGPHSPVPPGIPRLPAPGEYYASPALAKLLATVPAAQLGDRYPGHLIGTIGNSALPGPDSLAVVIGWTPAELSTQPRADQVGSILTLPPQECDGCVIGAKKDTMDLIIGSSAVALIFPVMILVGTATRLAAARREQRFAAMRLVGATPRQVSVLAAVESMLGAVLGTGAGFLVYLALRPAISGLNVTMTPFFDGDLSLGTVDVPAVALGVPVAAAVAALVSLRRVRISPLGVSRRATPKPPRAWRVLPMALGVAELAYFIGRRPDGSDAQMLAYMPGMLLIIGGLVFAGPWLTMAGARLLARLSGSPSVLIAGRRLADDPKAGFRSVSGLVLALCVTTGTVGIMTSLNDERGMPRIGSAATRTAITNTLLDNSLATNYVDGVPQDPAAPLSASAMSALQAVPGVTGVLVLHTNPLGTRDPAPGRNGEPSPLTAALADCRQLAAVAAFHTCAPGAETASVPPDFDGYGVDLGNNWPTQWQAAAMPAAQLADLPVSEILVGTDGSSAALEQSRTLLMKLYPRPMVPWSLSELRDDINTELAGFQQLAAVIMLVSLVVAGCSLAVGVAGGLTERRRPFSLLRLTGTQLSVLRRTVLLESAVPLLLVSALAIGMGFVAAQLFLQAQLGYSVRAPGSLYYVTVALGLAVSLAVIASTLPLLRRITGPESARND</sequence>
<keyword evidence="4 6" id="KW-1133">Transmembrane helix</keyword>
<feature type="transmembrane region" description="Helical" evidence="6">
    <location>
        <begin position="419"/>
        <end position="441"/>
    </location>
</feature>
<evidence type="ECO:0000313" key="8">
    <source>
        <dbReference type="EMBL" id="TWF97990.1"/>
    </source>
</evidence>
<evidence type="ECO:0000256" key="2">
    <source>
        <dbReference type="ARBA" id="ARBA00022475"/>
    </source>
</evidence>
<dbReference type="RefSeq" id="WP_145904482.1">
    <property type="nucleotide sequence ID" value="NZ_BAAAMZ010000013.1"/>
</dbReference>
<evidence type="ECO:0000259" key="7">
    <source>
        <dbReference type="Pfam" id="PF02687"/>
    </source>
</evidence>
<evidence type="ECO:0000256" key="6">
    <source>
        <dbReference type="SAM" id="Phobius"/>
    </source>
</evidence>
<feature type="domain" description="ABC3 transporter permease C-terminal" evidence="7">
    <location>
        <begin position="644"/>
        <end position="756"/>
    </location>
</feature>
<comment type="subcellular location">
    <subcellularLocation>
        <location evidence="1">Cell membrane</location>
        <topology evidence="1">Multi-pass membrane protein</topology>
    </subcellularLocation>
</comment>
<feature type="transmembrane region" description="Helical" evidence="6">
    <location>
        <begin position="20"/>
        <end position="41"/>
    </location>
</feature>
<dbReference type="PANTHER" id="PTHR30287:SF2">
    <property type="entry name" value="BLL1001 PROTEIN"/>
    <property type="match status" value="1"/>
</dbReference>
<dbReference type="InterPro" id="IPR038766">
    <property type="entry name" value="Membrane_comp_ABC_pdt"/>
</dbReference>
<evidence type="ECO:0000256" key="4">
    <source>
        <dbReference type="ARBA" id="ARBA00022989"/>
    </source>
</evidence>
<evidence type="ECO:0000256" key="5">
    <source>
        <dbReference type="ARBA" id="ARBA00023136"/>
    </source>
</evidence>
<evidence type="ECO:0000313" key="9">
    <source>
        <dbReference type="Proteomes" id="UP000317940"/>
    </source>
</evidence>
<evidence type="ECO:0000256" key="3">
    <source>
        <dbReference type="ARBA" id="ARBA00022692"/>
    </source>
</evidence>
<proteinExistence type="predicted"/>
<feature type="transmembrane region" description="Helical" evidence="6">
    <location>
        <begin position="730"/>
        <end position="753"/>
    </location>
</feature>
<comment type="caution">
    <text evidence="8">The sequence shown here is derived from an EMBL/GenBank/DDBJ whole genome shotgun (WGS) entry which is preliminary data.</text>
</comment>
<keyword evidence="9" id="KW-1185">Reference proteome</keyword>
<feature type="transmembrane region" description="Helical" evidence="6">
    <location>
        <begin position="695"/>
        <end position="718"/>
    </location>
</feature>
<feature type="domain" description="ABC3 transporter permease C-terminal" evidence="7">
    <location>
        <begin position="209"/>
        <end position="324"/>
    </location>
</feature>
<name>A0A561UF72_9ACTN</name>
<dbReference type="GO" id="GO:0005886">
    <property type="term" value="C:plasma membrane"/>
    <property type="evidence" value="ECO:0007669"/>
    <property type="project" value="UniProtKB-SubCell"/>
</dbReference>
<reference evidence="8 9" key="1">
    <citation type="submission" date="2019-06" db="EMBL/GenBank/DDBJ databases">
        <title>Sequencing the genomes of 1000 actinobacteria strains.</title>
        <authorList>
            <person name="Klenk H.-P."/>
        </authorList>
    </citation>
    <scope>NUCLEOTIDE SEQUENCE [LARGE SCALE GENOMIC DNA]</scope>
    <source>
        <strain evidence="8 9">DSM 44826</strain>
    </source>
</reference>
<organism evidence="8 9">
    <name type="scientific">Kitasatospora viridis</name>
    <dbReference type="NCBI Taxonomy" id="281105"/>
    <lineage>
        <taxon>Bacteria</taxon>
        <taxon>Bacillati</taxon>
        <taxon>Actinomycetota</taxon>
        <taxon>Actinomycetes</taxon>
        <taxon>Kitasatosporales</taxon>
        <taxon>Streptomycetaceae</taxon>
        <taxon>Kitasatospora</taxon>
    </lineage>
</organism>
<dbReference type="Pfam" id="PF02687">
    <property type="entry name" value="FtsX"/>
    <property type="match status" value="2"/>
</dbReference>
<dbReference type="EMBL" id="VIWT01000001">
    <property type="protein sequence ID" value="TWF97990.1"/>
    <property type="molecule type" value="Genomic_DNA"/>
</dbReference>
<feature type="transmembrane region" description="Helical" evidence="6">
    <location>
        <begin position="370"/>
        <end position="398"/>
    </location>
</feature>
<dbReference type="Proteomes" id="UP000317940">
    <property type="component" value="Unassembled WGS sequence"/>
</dbReference>
<dbReference type="InterPro" id="IPR003838">
    <property type="entry name" value="ABC3_permease_C"/>
</dbReference>
<evidence type="ECO:0000256" key="1">
    <source>
        <dbReference type="ARBA" id="ARBA00004651"/>
    </source>
</evidence>
<keyword evidence="2" id="KW-1003">Cell membrane</keyword>
<dbReference type="AlphaFoldDB" id="A0A561UF72"/>